<dbReference type="InterPro" id="IPR006096">
    <property type="entry name" value="Glu/Leu/Phe/Val/Trp_DH_C"/>
</dbReference>
<keyword evidence="5" id="KW-0547">Nucleotide-binding</keyword>
<dbReference type="Gene3D" id="3.40.50.720">
    <property type="entry name" value="NAD(P)-binding Rossmann-like Domain"/>
    <property type="match status" value="1"/>
</dbReference>
<dbReference type="SMART" id="SM00839">
    <property type="entry name" value="ELFV_dehydrog"/>
    <property type="match status" value="1"/>
</dbReference>
<dbReference type="InterPro" id="IPR006097">
    <property type="entry name" value="Glu/Leu/Phe/Val/Trp_DH_dimer"/>
</dbReference>
<dbReference type="CDD" id="cd01076">
    <property type="entry name" value="NAD_bind_1_Glu_DH"/>
    <property type="match status" value="1"/>
</dbReference>
<dbReference type="PRINTS" id="PR00082">
    <property type="entry name" value="GLFDHDRGNASE"/>
</dbReference>
<dbReference type="PANTHER" id="PTHR11606">
    <property type="entry name" value="GLUTAMATE DEHYDROGENASE"/>
    <property type="match status" value="1"/>
</dbReference>
<dbReference type="PROSITE" id="PS00074">
    <property type="entry name" value="GLFV_DEHYDROGENASE"/>
    <property type="match status" value="1"/>
</dbReference>
<dbReference type="PIRSF" id="PIRSF000185">
    <property type="entry name" value="Glu_DH"/>
    <property type="match status" value="1"/>
</dbReference>
<evidence type="ECO:0000259" key="8">
    <source>
        <dbReference type="SMART" id="SM00839"/>
    </source>
</evidence>
<dbReference type="SUPFAM" id="SSF51735">
    <property type="entry name" value="NAD(P)-binding Rossmann-fold domains"/>
    <property type="match status" value="1"/>
</dbReference>
<evidence type="ECO:0000256" key="1">
    <source>
        <dbReference type="ARBA" id="ARBA00006382"/>
    </source>
</evidence>
<dbReference type="Pfam" id="PF00208">
    <property type="entry name" value="ELFV_dehydrog"/>
    <property type="match status" value="1"/>
</dbReference>
<feature type="binding site" evidence="5">
    <location>
        <position position="198"/>
    </location>
    <ligand>
        <name>NAD(+)</name>
        <dbReference type="ChEBI" id="CHEBI:57540"/>
    </ligand>
</feature>
<dbReference type="RefSeq" id="WP_073121608.1">
    <property type="nucleotide sequence ID" value="NZ_FRAA01000002.1"/>
</dbReference>
<organism evidence="9 10">
    <name type="scientific">Reichenbachiella agariperforans</name>
    <dbReference type="NCBI Taxonomy" id="156994"/>
    <lineage>
        <taxon>Bacteria</taxon>
        <taxon>Pseudomonadati</taxon>
        <taxon>Bacteroidota</taxon>
        <taxon>Cytophagia</taxon>
        <taxon>Cytophagales</taxon>
        <taxon>Reichenbachiellaceae</taxon>
        <taxon>Reichenbachiella</taxon>
    </lineage>
</organism>
<keyword evidence="10" id="KW-1185">Reference proteome</keyword>
<evidence type="ECO:0000256" key="7">
    <source>
        <dbReference type="RuleBase" id="RU004417"/>
    </source>
</evidence>
<dbReference type="Pfam" id="PF02812">
    <property type="entry name" value="ELFV_dehydrog_N"/>
    <property type="match status" value="1"/>
</dbReference>
<dbReference type="GO" id="GO:0004352">
    <property type="term" value="F:glutamate dehydrogenase (NAD+) activity"/>
    <property type="evidence" value="ECO:0007669"/>
    <property type="project" value="TreeGrafter"/>
</dbReference>
<dbReference type="GO" id="GO:0000166">
    <property type="term" value="F:nucleotide binding"/>
    <property type="evidence" value="ECO:0007669"/>
    <property type="project" value="UniProtKB-KW"/>
</dbReference>
<evidence type="ECO:0000313" key="10">
    <source>
        <dbReference type="Proteomes" id="UP000184474"/>
    </source>
</evidence>
<feature type="active site" description="Proton donor" evidence="4">
    <location>
        <position position="114"/>
    </location>
</feature>
<dbReference type="InterPro" id="IPR033524">
    <property type="entry name" value="Glu/Leu/Phe/Val_DH_AS"/>
</dbReference>
<evidence type="ECO:0000313" key="9">
    <source>
        <dbReference type="EMBL" id="SHK02574.1"/>
    </source>
</evidence>
<dbReference type="InterPro" id="IPR014362">
    <property type="entry name" value="Glu_DH"/>
</dbReference>
<evidence type="ECO:0000256" key="3">
    <source>
        <dbReference type="PIRNR" id="PIRNR000185"/>
    </source>
</evidence>
<dbReference type="Gene3D" id="3.40.50.10860">
    <property type="entry name" value="Leucine Dehydrogenase, chain A, domain 1"/>
    <property type="match status" value="1"/>
</dbReference>
<dbReference type="PANTHER" id="PTHR11606:SF13">
    <property type="entry name" value="GLUTAMATE DEHYDROGENASE 1, MITOCHONDRIAL"/>
    <property type="match status" value="1"/>
</dbReference>
<evidence type="ECO:0000256" key="2">
    <source>
        <dbReference type="ARBA" id="ARBA00023002"/>
    </source>
</evidence>
<evidence type="ECO:0000256" key="5">
    <source>
        <dbReference type="PIRSR" id="PIRSR000185-2"/>
    </source>
</evidence>
<evidence type="ECO:0000256" key="6">
    <source>
        <dbReference type="PIRSR" id="PIRSR000185-3"/>
    </source>
</evidence>
<keyword evidence="2 3" id="KW-0560">Oxidoreductase</keyword>
<accession>A0A1M6P3S5</accession>
<evidence type="ECO:0000256" key="4">
    <source>
        <dbReference type="PIRSR" id="PIRSR000185-1"/>
    </source>
</evidence>
<reference evidence="10" key="1">
    <citation type="submission" date="2016-11" db="EMBL/GenBank/DDBJ databases">
        <authorList>
            <person name="Varghese N."/>
            <person name="Submissions S."/>
        </authorList>
    </citation>
    <scope>NUCLEOTIDE SEQUENCE [LARGE SCALE GENOMIC DNA]</scope>
    <source>
        <strain evidence="10">DSM 26134</strain>
    </source>
</reference>
<dbReference type="InterPro" id="IPR033922">
    <property type="entry name" value="NAD_bind_Glu_DH"/>
</dbReference>
<dbReference type="InterPro" id="IPR036291">
    <property type="entry name" value="NAD(P)-bd_dom_sf"/>
</dbReference>
<dbReference type="GO" id="GO:0006538">
    <property type="term" value="P:L-glutamate catabolic process"/>
    <property type="evidence" value="ECO:0007669"/>
    <property type="project" value="TreeGrafter"/>
</dbReference>
<dbReference type="AlphaFoldDB" id="A0A1M6P3S5"/>
<dbReference type="FunFam" id="3.40.50.10860:FF:000003">
    <property type="entry name" value="Glutamate dehydrogenase"/>
    <property type="match status" value="1"/>
</dbReference>
<feature type="binding site" evidence="5">
    <location>
        <position position="78"/>
    </location>
    <ligand>
        <name>substrate</name>
    </ligand>
</feature>
<dbReference type="InterPro" id="IPR006095">
    <property type="entry name" value="Glu/Leu/Phe/Val/Trp_DH"/>
</dbReference>
<sequence>MGYIEPAPIKDKENPFESMMSRFNVAAQALGLDDEIYNVLKSPYKQAIVSLPVTMDDGSIRVFEGYRVIHSNILGPSKGGVRFDMGVNLDEVKALAAWMTWKCAVVDIPYGGAKGGIKCNPREMSAGEIERLTRTYTQTLIEVFGPDRDIPAPDMGTGPREMAWMMDEYSKSQGMTVNAVVTGKPLVLGGSLGRTEATGRGVMISALSAMEKRQVNPFNAKCAIQGFGNVGSWAAKLLEERGVKVVAVSDISGAYFNDNGINIADAIAYRDANNRSLEGFEGAEQIPGDELLFLDVDVLIPAAMEDVITQDNAGKIKAKLIVEGANGPTSAKADAILKENDVWAVPDILANAGGVTVSYFEWVQNRLGYKWTRERVNRRSDRIMKTSFNHVYEVSQQYNVSLRIAAYIVAIDKVSNTYKYRGGF</sequence>
<feature type="binding site" evidence="5">
    <location>
        <position position="358"/>
    </location>
    <ligand>
        <name>substrate</name>
    </ligand>
</feature>
<dbReference type="Proteomes" id="UP000184474">
    <property type="component" value="Unassembled WGS sequence"/>
</dbReference>
<dbReference type="STRING" id="156994.SAMN04488028_102535"/>
<feature type="binding site" evidence="5">
    <location>
        <position position="229"/>
    </location>
    <ligand>
        <name>NAD(+)</name>
        <dbReference type="ChEBI" id="CHEBI:57540"/>
    </ligand>
</feature>
<keyword evidence="5" id="KW-0520">NAD</keyword>
<proteinExistence type="inferred from homology"/>
<dbReference type="EMBL" id="FRAA01000002">
    <property type="protein sequence ID" value="SHK02574.1"/>
    <property type="molecule type" value="Genomic_DNA"/>
</dbReference>
<dbReference type="InterPro" id="IPR046346">
    <property type="entry name" value="Aminoacid_DH-like_N_sf"/>
</dbReference>
<dbReference type="SUPFAM" id="SSF53223">
    <property type="entry name" value="Aminoacid dehydrogenase-like, N-terminal domain"/>
    <property type="match status" value="1"/>
</dbReference>
<comment type="similarity">
    <text evidence="1 3 7">Belongs to the Glu/Leu/Phe/Val dehydrogenases family.</text>
</comment>
<feature type="site" description="Important for catalysis" evidence="6">
    <location>
        <position position="154"/>
    </location>
</feature>
<feature type="domain" description="Glutamate/phenylalanine/leucine/valine/L-tryptophan dehydrogenase C-terminal" evidence="8">
    <location>
        <begin position="191"/>
        <end position="422"/>
    </location>
</feature>
<protein>
    <recommendedName>
        <fullName evidence="3">Glutamate dehydrogenase</fullName>
    </recommendedName>
</protein>
<gene>
    <name evidence="9" type="ORF">SAMN04488028_102535</name>
</gene>
<feature type="binding site" evidence="5">
    <location>
        <position position="102"/>
    </location>
    <ligand>
        <name>substrate</name>
    </ligand>
</feature>
<name>A0A1M6P3S5_REIAG</name>